<gene>
    <name evidence="2" type="ORF">GcM3_224044</name>
</gene>
<organism evidence="2 3">
    <name type="scientific">Golovinomyces cichoracearum</name>
    <dbReference type="NCBI Taxonomy" id="62708"/>
    <lineage>
        <taxon>Eukaryota</taxon>
        <taxon>Fungi</taxon>
        <taxon>Dikarya</taxon>
        <taxon>Ascomycota</taxon>
        <taxon>Pezizomycotina</taxon>
        <taxon>Leotiomycetes</taxon>
        <taxon>Erysiphales</taxon>
        <taxon>Erysiphaceae</taxon>
        <taxon>Golovinomyces</taxon>
    </lineage>
</organism>
<evidence type="ECO:0000256" key="1">
    <source>
        <dbReference type="SAM" id="MobiDB-lite"/>
    </source>
</evidence>
<accession>A0A420GQT6</accession>
<dbReference type="EMBL" id="MCBQ01022427">
    <property type="protein sequence ID" value="RKF47552.1"/>
    <property type="molecule type" value="Genomic_DNA"/>
</dbReference>
<sequence>MESVRKNSASSMDGNHLAHPLPATSPAHLPNTPSPSAPPPTPPSKPLELNIIEAPRQILNLSDYLSAHPQESHH</sequence>
<reference evidence="2 3" key="1">
    <citation type="journal article" date="2018" name="BMC Genomics">
        <title>Comparative genome analyses reveal sequence features reflecting distinct modes of host-adaptation between dicot and monocot powdery mildew.</title>
        <authorList>
            <person name="Wu Y."/>
            <person name="Ma X."/>
            <person name="Pan Z."/>
            <person name="Kale S.D."/>
            <person name="Song Y."/>
            <person name="King H."/>
            <person name="Zhang Q."/>
            <person name="Presley C."/>
            <person name="Deng X."/>
            <person name="Wei C.I."/>
            <person name="Xiao S."/>
        </authorList>
    </citation>
    <scope>NUCLEOTIDE SEQUENCE [LARGE SCALE GENOMIC DNA]</scope>
    <source>
        <strain evidence="2">UMSG3</strain>
    </source>
</reference>
<dbReference type="AlphaFoldDB" id="A0A420GQT6"/>
<feature type="compositionally biased region" description="Pro residues" evidence="1">
    <location>
        <begin position="32"/>
        <end position="45"/>
    </location>
</feature>
<feature type="compositionally biased region" description="Polar residues" evidence="1">
    <location>
        <begin position="1"/>
        <end position="13"/>
    </location>
</feature>
<feature type="region of interest" description="Disordered" evidence="1">
    <location>
        <begin position="1"/>
        <end position="48"/>
    </location>
</feature>
<keyword evidence="3" id="KW-1185">Reference proteome</keyword>
<dbReference type="Proteomes" id="UP000283383">
    <property type="component" value="Unassembled WGS sequence"/>
</dbReference>
<protein>
    <submittedName>
        <fullName evidence="2">Uncharacterized protein</fullName>
    </submittedName>
</protein>
<comment type="caution">
    <text evidence="2">The sequence shown here is derived from an EMBL/GenBank/DDBJ whole genome shotgun (WGS) entry which is preliminary data.</text>
</comment>
<evidence type="ECO:0000313" key="2">
    <source>
        <dbReference type="EMBL" id="RKF47552.1"/>
    </source>
</evidence>
<evidence type="ECO:0000313" key="3">
    <source>
        <dbReference type="Proteomes" id="UP000283383"/>
    </source>
</evidence>
<proteinExistence type="predicted"/>
<name>A0A420GQT6_9PEZI</name>